<keyword evidence="1" id="KW-0812">Transmembrane</keyword>
<dbReference type="PANTHER" id="PTHR43155">
    <property type="entry name" value="CYCLIC DI-GMP PHOSPHODIESTERASE PA4108-RELATED"/>
    <property type="match status" value="1"/>
</dbReference>
<dbReference type="OrthoDB" id="311592at2"/>
<keyword evidence="1" id="KW-0472">Membrane</keyword>
<keyword evidence="1" id="KW-1133">Transmembrane helix</keyword>
<dbReference type="Proteomes" id="UP000215509">
    <property type="component" value="Unassembled WGS sequence"/>
</dbReference>
<dbReference type="EMBL" id="NMQW01000025">
    <property type="protein sequence ID" value="OXM84903.1"/>
    <property type="molecule type" value="Genomic_DNA"/>
</dbReference>
<evidence type="ECO:0000313" key="4">
    <source>
        <dbReference type="Proteomes" id="UP000215509"/>
    </source>
</evidence>
<dbReference type="InterPro" id="IPR029016">
    <property type="entry name" value="GAF-like_dom_sf"/>
</dbReference>
<dbReference type="RefSeq" id="WP_094016351.1">
    <property type="nucleotide sequence ID" value="NZ_NMQW01000025.1"/>
</dbReference>
<dbReference type="Gene3D" id="3.30.450.40">
    <property type="match status" value="1"/>
</dbReference>
<evidence type="ECO:0000256" key="1">
    <source>
        <dbReference type="SAM" id="Phobius"/>
    </source>
</evidence>
<comment type="caution">
    <text evidence="3">The sequence shown here is derived from an EMBL/GenBank/DDBJ whole genome shotgun (WGS) entry which is preliminary data.</text>
</comment>
<dbReference type="SUPFAM" id="SSF55781">
    <property type="entry name" value="GAF domain-like"/>
    <property type="match status" value="1"/>
</dbReference>
<evidence type="ECO:0000313" key="3">
    <source>
        <dbReference type="EMBL" id="OXM84903.1"/>
    </source>
</evidence>
<name>A0A229UNG6_9BACL</name>
<keyword evidence="4" id="KW-1185">Reference proteome</keyword>
<dbReference type="PANTHER" id="PTHR43155:SF2">
    <property type="entry name" value="CYCLIC DI-GMP PHOSPHODIESTERASE PA4108"/>
    <property type="match status" value="1"/>
</dbReference>
<evidence type="ECO:0000259" key="2">
    <source>
        <dbReference type="SMART" id="SM00065"/>
    </source>
</evidence>
<protein>
    <recommendedName>
        <fullName evidence="2">GAF domain-containing protein</fullName>
    </recommendedName>
</protein>
<accession>A0A229UNG6</accession>
<dbReference type="SMART" id="SM00065">
    <property type="entry name" value="GAF"/>
    <property type="match status" value="1"/>
</dbReference>
<feature type="transmembrane region" description="Helical" evidence="1">
    <location>
        <begin position="6"/>
        <end position="27"/>
    </location>
</feature>
<sequence>MEDVLQLAILALLIIFITISTAIWRLVHKYRKLQMELSNMNKLLDASIKLNSMMHDPELLLTNVVHTATQVIEAEAASIILKDETTNELYFRSANGEKGEVVKGIRLRMGEGIAGWVAQQGRSLRVDEVQNDFRWSSRVADKTNFETRNLICVPIKTSSSILGVIQVLNKVGGKHFTDQDVKLLEAMTLPTGVALENARMYKQLQKSV</sequence>
<proteinExistence type="predicted"/>
<dbReference type="AlphaFoldDB" id="A0A229UNG6"/>
<dbReference type="Pfam" id="PF13185">
    <property type="entry name" value="GAF_2"/>
    <property type="match status" value="1"/>
</dbReference>
<reference evidence="3 4" key="1">
    <citation type="submission" date="2017-07" db="EMBL/GenBank/DDBJ databases">
        <title>Genome sequencing and assembly of Paenibacillus rigui.</title>
        <authorList>
            <person name="Mayilraj S."/>
        </authorList>
    </citation>
    <scope>NUCLEOTIDE SEQUENCE [LARGE SCALE GENOMIC DNA]</scope>
    <source>
        <strain evidence="3 4">JCM 16352</strain>
    </source>
</reference>
<dbReference type="InterPro" id="IPR003018">
    <property type="entry name" value="GAF"/>
</dbReference>
<feature type="domain" description="GAF" evidence="2">
    <location>
        <begin position="56"/>
        <end position="205"/>
    </location>
</feature>
<gene>
    <name evidence="3" type="ORF">CF651_18550</name>
</gene>
<organism evidence="3 4">
    <name type="scientific">Paenibacillus rigui</name>
    <dbReference type="NCBI Taxonomy" id="554312"/>
    <lineage>
        <taxon>Bacteria</taxon>
        <taxon>Bacillati</taxon>
        <taxon>Bacillota</taxon>
        <taxon>Bacilli</taxon>
        <taxon>Bacillales</taxon>
        <taxon>Paenibacillaceae</taxon>
        <taxon>Paenibacillus</taxon>
    </lineage>
</organism>